<feature type="domain" description="DUF4218" evidence="2">
    <location>
        <begin position="190"/>
        <end position="294"/>
    </location>
</feature>
<dbReference type="InterPro" id="IPR025312">
    <property type="entry name" value="DUF4216"/>
</dbReference>
<evidence type="ECO:0000259" key="1">
    <source>
        <dbReference type="Pfam" id="PF13952"/>
    </source>
</evidence>
<proteinExistence type="predicted"/>
<dbReference type="InterPro" id="IPR025452">
    <property type="entry name" value="DUF4218"/>
</dbReference>
<dbReference type="EMBL" id="JAMSHJ010000004">
    <property type="protein sequence ID" value="KAI5414881.1"/>
    <property type="molecule type" value="Genomic_DNA"/>
</dbReference>
<gene>
    <name evidence="3" type="ORF">KIW84_040368</name>
</gene>
<evidence type="ECO:0000259" key="2">
    <source>
        <dbReference type="Pfam" id="PF13960"/>
    </source>
</evidence>
<evidence type="ECO:0000313" key="3">
    <source>
        <dbReference type="EMBL" id="KAI5414881.1"/>
    </source>
</evidence>
<dbReference type="Pfam" id="PF13952">
    <property type="entry name" value="DUF4216"/>
    <property type="match status" value="1"/>
</dbReference>
<name>A0A9D4X5W1_PEA</name>
<dbReference type="Proteomes" id="UP001058974">
    <property type="component" value="Chromosome 4"/>
</dbReference>
<evidence type="ECO:0000313" key="4">
    <source>
        <dbReference type="Proteomes" id="UP001058974"/>
    </source>
</evidence>
<dbReference type="AlphaFoldDB" id="A0A9D4X5W1"/>
<feature type="domain" description="DUF4216" evidence="1">
    <location>
        <begin position="467"/>
        <end position="532"/>
    </location>
</feature>
<dbReference type="Pfam" id="PF13960">
    <property type="entry name" value="DUF4218"/>
    <property type="match status" value="1"/>
</dbReference>
<reference evidence="3 4" key="1">
    <citation type="journal article" date="2022" name="Nat. Genet.">
        <title>Improved pea reference genome and pan-genome highlight genomic features and evolutionary characteristics.</title>
        <authorList>
            <person name="Yang T."/>
            <person name="Liu R."/>
            <person name="Luo Y."/>
            <person name="Hu S."/>
            <person name="Wang D."/>
            <person name="Wang C."/>
            <person name="Pandey M.K."/>
            <person name="Ge S."/>
            <person name="Xu Q."/>
            <person name="Li N."/>
            <person name="Li G."/>
            <person name="Huang Y."/>
            <person name="Saxena R.K."/>
            <person name="Ji Y."/>
            <person name="Li M."/>
            <person name="Yan X."/>
            <person name="He Y."/>
            <person name="Liu Y."/>
            <person name="Wang X."/>
            <person name="Xiang C."/>
            <person name="Varshney R.K."/>
            <person name="Ding H."/>
            <person name="Gao S."/>
            <person name="Zong X."/>
        </authorList>
    </citation>
    <scope>NUCLEOTIDE SEQUENCE [LARGE SCALE GENOMIC DNA]</scope>
    <source>
        <strain evidence="3 4">cv. Zhongwan 6</strain>
    </source>
</reference>
<evidence type="ECO:0008006" key="5">
    <source>
        <dbReference type="Google" id="ProtNLM"/>
    </source>
</evidence>
<dbReference type="Gramene" id="Psat04G0036800-T1">
    <property type="protein sequence ID" value="KAI5414881.1"/>
    <property type="gene ID" value="KIW84_040368"/>
</dbReference>
<dbReference type="PANTHER" id="PTHR48258:SF9">
    <property type="entry name" value="OS01G0348150 PROTEIN"/>
    <property type="match status" value="1"/>
</dbReference>
<protein>
    <recommendedName>
        <fullName evidence="5">Transposase</fullName>
    </recommendedName>
</protein>
<keyword evidence="4" id="KW-1185">Reference proteome</keyword>
<comment type="caution">
    <text evidence="3">The sequence shown here is derived from an EMBL/GenBank/DDBJ whole genome shotgun (WGS) entry which is preliminary data.</text>
</comment>
<dbReference type="PANTHER" id="PTHR48258">
    <property type="entry name" value="DUF4218 DOMAIN-CONTAINING PROTEIN-RELATED"/>
    <property type="match status" value="1"/>
</dbReference>
<organism evidence="3 4">
    <name type="scientific">Pisum sativum</name>
    <name type="common">Garden pea</name>
    <name type="synonym">Lathyrus oleraceus</name>
    <dbReference type="NCBI Taxonomy" id="3888"/>
    <lineage>
        <taxon>Eukaryota</taxon>
        <taxon>Viridiplantae</taxon>
        <taxon>Streptophyta</taxon>
        <taxon>Embryophyta</taxon>
        <taxon>Tracheophyta</taxon>
        <taxon>Spermatophyta</taxon>
        <taxon>Magnoliopsida</taxon>
        <taxon>eudicotyledons</taxon>
        <taxon>Gunneridae</taxon>
        <taxon>Pentapetalae</taxon>
        <taxon>rosids</taxon>
        <taxon>fabids</taxon>
        <taxon>Fabales</taxon>
        <taxon>Fabaceae</taxon>
        <taxon>Papilionoideae</taxon>
        <taxon>50 kb inversion clade</taxon>
        <taxon>NPAAA clade</taxon>
        <taxon>Hologalegina</taxon>
        <taxon>IRL clade</taxon>
        <taxon>Fabeae</taxon>
        <taxon>Lathyrus</taxon>
    </lineage>
</organism>
<sequence>MTGDQIFEKVKDLDTQFGKPFAHTLVKSGWKKRSVFIELPYWKSLYVRHFLDVMHIEKNVFESVIGTLLNIQGKSKDGLKARKDLIAMGIRTELGPLKKGKRTYLPPAAYTLSRKEKKTLCKFLSEVKVPEGYSSDIRRLVSMKDPKLKSLKTHDYHVIMEHFLPIGIRSILPEKVRSSITKLCSFFKSICSKVINPAILPMLQKEIVITLCELEMFFPPSFFDIMVHLVVHLVKETQLCGPAYMRWMYPVERYMKILKGYVKNRSRPEGCMVERYIVEEAIEFCTEHLSNVQSIGLPKSQLVEKKEGKNLIGNKIVAVSRVERDQVHLYVLHNENEVEPYVEIHKDVLRGLNPNRNENWIVREHNRCFIPWFKDHIYSKYYSDPASITERLRCLAYGLSFHVFSYSAYAINGYTFYTKEQDDKSTMQNSGVTVVAEAMHISSVKDLNPKFANLSYFGVIERIWVFDYEKFQIPIFGCKWVENNNGIRMEKSGFLQVDLNRVGYKDESFILASQARQVFYVNDPKSTKWFIVLFSNKVIDENTGDQGDIDVEIESFTRNDQDENIISNDSYIRNDHNEGKMAIMKSIIRARGKGYLKVSIDICLDGDVPLSSSLICVDDDAGYLKVSLYDNGTCPSKQISILSSKDKGPKI</sequence>
<accession>A0A9D4X5W1</accession>